<dbReference type="RefSeq" id="WP_149092085.1">
    <property type="nucleotide sequence ID" value="NZ_VKKY01000003.1"/>
</dbReference>
<evidence type="ECO:0000313" key="3">
    <source>
        <dbReference type="EMBL" id="KAA3436126.1"/>
    </source>
</evidence>
<dbReference type="InterPro" id="IPR012467">
    <property type="entry name" value="DUF1684"/>
</dbReference>
<accession>A0A5B6T7K0</accession>
<feature type="domain" description="TonB C-terminal" evidence="2">
    <location>
        <begin position="251"/>
        <end position="311"/>
    </location>
</feature>
<dbReference type="PANTHER" id="PTHR41913:SF1">
    <property type="entry name" value="DUF1684 DOMAIN-CONTAINING PROTEIN"/>
    <property type="match status" value="1"/>
</dbReference>
<dbReference type="Proteomes" id="UP000324133">
    <property type="component" value="Unassembled WGS sequence"/>
</dbReference>
<proteinExistence type="predicted"/>
<evidence type="ECO:0000313" key="4">
    <source>
        <dbReference type="Proteomes" id="UP000324133"/>
    </source>
</evidence>
<feature type="signal peptide" evidence="1">
    <location>
        <begin position="1"/>
        <end position="22"/>
    </location>
</feature>
<dbReference type="AlphaFoldDB" id="A0A5B6T7K0"/>
<dbReference type="SUPFAM" id="SSF74653">
    <property type="entry name" value="TolA/TonB C-terminal domain"/>
    <property type="match status" value="1"/>
</dbReference>
<sequence>MFLKSFAPGFLLLLLLPMLSLGQQVSPPDYREEIARHRAHEDSIFKFDEHSPLKAEAKADFKGLEYFPVNEAYRVRAKFIRNTQETVFVMPTTGTRTPEYVKYGELHFRLQGQNLKLSVYQNQELKKQPKYLTYLFIPFTDATTGQETYATGRYLDFTIPMGTDSVALDFNKAYNPYCAYGDGYSCPIPPKENKLPVRIEAGVKNYEKAEERGKESAIPVGPEFPGGIAGVLKFISKKYKMPRDVRKEGSFKGTIEVSFVISPSGEVGDIKIIKSLSPSLDAEMIRVVNKMPRWKPGTINGVPTAYRYSLPYWIFHK</sequence>
<dbReference type="Pfam" id="PF03544">
    <property type="entry name" value="TonB_C"/>
    <property type="match status" value="1"/>
</dbReference>
<evidence type="ECO:0000256" key="1">
    <source>
        <dbReference type="SAM" id="SignalP"/>
    </source>
</evidence>
<dbReference type="OrthoDB" id="5493262at2"/>
<reference evidence="3 4" key="1">
    <citation type="submission" date="2019-07" db="EMBL/GenBank/DDBJ databases">
        <title>Rufibacter sp. nov., isolated from lake sediment.</title>
        <authorList>
            <person name="Qu J.-H."/>
        </authorList>
    </citation>
    <scope>NUCLEOTIDE SEQUENCE [LARGE SCALE GENOMIC DNA]</scope>
    <source>
        <strain evidence="3 4">NBS58-1</strain>
    </source>
</reference>
<evidence type="ECO:0000259" key="2">
    <source>
        <dbReference type="Pfam" id="PF03544"/>
    </source>
</evidence>
<name>A0A5B6T7K0_9BACT</name>
<dbReference type="PANTHER" id="PTHR41913">
    <property type="entry name" value="DUF1684 DOMAIN-CONTAINING PROTEIN"/>
    <property type="match status" value="1"/>
</dbReference>
<gene>
    <name evidence="3" type="ORF">FOA19_17130</name>
</gene>
<organism evidence="3 4">
    <name type="scientific">Rufibacter hautae</name>
    <dbReference type="NCBI Taxonomy" id="2595005"/>
    <lineage>
        <taxon>Bacteria</taxon>
        <taxon>Pseudomonadati</taxon>
        <taxon>Bacteroidota</taxon>
        <taxon>Cytophagia</taxon>
        <taxon>Cytophagales</taxon>
        <taxon>Hymenobacteraceae</taxon>
        <taxon>Rufibacter</taxon>
    </lineage>
</organism>
<dbReference type="Gene3D" id="3.30.1150.10">
    <property type="match status" value="1"/>
</dbReference>
<keyword evidence="1" id="KW-0732">Signal</keyword>
<dbReference type="EMBL" id="VKKY01000003">
    <property type="protein sequence ID" value="KAA3436126.1"/>
    <property type="molecule type" value="Genomic_DNA"/>
</dbReference>
<comment type="caution">
    <text evidence="3">The sequence shown here is derived from an EMBL/GenBank/DDBJ whole genome shotgun (WGS) entry which is preliminary data.</text>
</comment>
<protein>
    <submittedName>
        <fullName evidence="3">DUF1684 domain-containing protein</fullName>
    </submittedName>
</protein>
<feature type="chain" id="PRO_5023140520" evidence="1">
    <location>
        <begin position="23"/>
        <end position="317"/>
    </location>
</feature>
<dbReference type="Pfam" id="PF07920">
    <property type="entry name" value="DUF1684"/>
    <property type="match status" value="1"/>
</dbReference>
<keyword evidence="4" id="KW-1185">Reference proteome</keyword>
<dbReference type="GO" id="GO:0055085">
    <property type="term" value="P:transmembrane transport"/>
    <property type="evidence" value="ECO:0007669"/>
    <property type="project" value="InterPro"/>
</dbReference>
<dbReference type="InterPro" id="IPR037682">
    <property type="entry name" value="TonB_C"/>
</dbReference>